<feature type="region of interest" description="Disordered" evidence="1">
    <location>
        <begin position="44"/>
        <end position="66"/>
    </location>
</feature>
<dbReference type="RefSeq" id="WP_219528462.1">
    <property type="nucleotide sequence ID" value="NZ_JAHKRM010000004.1"/>
</dbReference>
<keyword evidence="3" id="KW-1185">Reference proteome</keyword>
<reference evidence="3" key="1">
    <citation type="journal article" date="2019" name="Int. J. Syst. Evol. Microbiol.">
        <title>The Global Catalogue of Microorganisms (GCM) 10K type strain sequencing project: providing services to taxonomists for standard genome sequencing and annotation.</title>
        <authorList>
            <consortium name="The Broad Institute Genomics Platform"/>
            <consortium name="The Broad Institute Genome Sequencing Center for Infectious Disease"/>
            <person name="Wu L."/>
            <person name="Ma J."/>
        </authorList>
    </citation>
    <scope>NUCLEOTIDE SEQUENCE [LARGE SCALE GENOMIC DNA]</scope>
    <source>
        <strain evidence="3">CGMCC 1.15399</strain>
    </source>
</reference>
<dbReference type="Proteomes" id="UP001597097">
    <property type="component" value="Unassembled WGS sequence"/>
</dbReference>
<proteinExistence type="predicted"/>
<protein>
    <submittedName>
        <fullName evidence="2">Uncharacterized protein</fullName>
    </submittedName>
</protein>
<comment type="caution">
    <text evidence="2">The sequence shown here is derived from an EMBL/GenBank/DDBJ whole genome shotgun (WGS) entry which is preliminary data.</text>
</comment>
<accession>A0ABW4GK75</accession>
<dbReference type="EMBL" id="JBHUCM010000035">
    <property type="protein sequence ID" value="MFD1543044.1"/>
    <property type="molecule type" value="Genomic_DNA"/>
</dbReference>
<name>A0ABW4GK75_9ACTN</name>
<organism evidence="2 3">
    <name type="scientific">Nonomuraea guangzhouensis</name>
    <dbReference type="NCBI Taxonomy" id="1291555"/>
    <lineage>
        <taxon>Bacteria</taxon>
        <taxon>Bacillati</taxon>
        <taxon>Actinomycetota</taxon>
        <taxon>Actinomycetes</taxon>
        <taxon>Streptosporangiales</taxon>
        <taxon>Streptosporangiaceae</taxon>
        <taxon>Nonomuraea</taxon>
    </lineage>
</organism>
<evidence type="ECO:0000256" key="1">
    <source>
        <dbReference type="SAM" id="MobiDB-lite"/>
    </source>
</evidence>
<sequence>MTWIIVAAGLGVAGLAALAIAGVRLLSAARTLNREVAGARAQLEPRQARLRHRGDETNPPAAYDRG</sequence>
<evidence type="ECO:0000313" key="3">
    <source>
        <dbReference type="Proteomes" id="UP001597097"/>
    </source>
</evidence>
<evidence type="ECO:0000313" key="2">
    <source>
        <dbReference type="EMBL" id="MFD1543044.1"/>
    </source>
</evidence>
<gene>
    <name evidence="2" type="ORF">ACFSJ0_38745</name>
</gene>